<dbReference type="GeneID" id="63377758"/>
<sequence length="72" mass="8366">MALIKQRVSSISPTQKIEYKDVDLLRSFLTDQGKIRPRRSTHLTLKQQRQLSKSVKRARILGLLSFVNKNET</sequence>
<dbReference type="GO" id="GO:0003735">
    <property type="term" value="F:structural constituent of ribosome"/>
    <property type="evidence" value="ECO:0007669"/>
    <property type="project" value="InterPro"/>
</dbReference>
<dbReference type="InterPro" id="IPR001648">
    <property type="entry name" value="Ribosomal_bS18"/>
</dbReference>
<dbReference type="NCBIfam" id="TIGR00165">
    <property type="entry name" value="S18"/>
    <property type="match status" value="1"/>
</dbReference>
<dbReference type="AlphaFoldDB" id="A0A7U3NQN4"/>
<proteinExistence type="inferred from homology"/>
<evidence type="ECO:0000256" key="3">
    <source>
        <dbReference type="ARBA" id="ARBA00023274"/>
    </source>
</evidence>
<evidence type="ECO:0000256" key="2">
    <source>
        <dbReference type="ARBA" id="ARBA00022980"/>
    </source>
</evidence>
<keyword evidence="6" id="KW-0150">Chloroplast</keyword>
<protein>
    <recommendedName>
        <fullName evidence="4">Small ribosomal subunit protein bS18c</fullName>
    </recommendedName>
</protein>
<accession>A0A7U3NQN4</accession>
<dbReference type="RefSeq" id="YP_010032272.1">
    <property type="nucleotide sequence ID" value="NC_053868.1"/>
</dbReference>
<dbReference type="GO" id="GO:0005763">
    <property type="term" value="C:mitochondrial small ribosomal subunit"/>
    <property type="evidence" value="ECO:0007669"/>
    <property type="project" value="TreeGrafter"/>
</dbReference>
<dbReference type="GO" id="GO:0009507">
    <property type="term" value="C:chloroplast"/>
    <property type="evidence" value="ECO:0007669"/>
    <property type="project" value="UniProtKB-SubCell"/>
</dbReference>
<reference evidence="6" key="1">
    <citation type="submission" date="2020-03" db="EMBL/GenBank/DDBJ databases">
        <title>Schizocladia ischiensis organellar genomes: estimating the origin of multicellularity in heterokonts and the emergence of shallow ocean ecosystems.</title>
        <authorList>
            <person name="Phillips N.E."/>
            <person name="Braun E.L."/>
            <person name="Boore J."/>
            <person name="Cheda B."/>
            <person name="Salomon M.P."/>
        </authorList>
    </citation>
    <scope>NUCLEOTIDE SEQUENCE</scope>
</reference>
<dbReference type="HAMAP" id="MF_00270">
    <property type="entry name" value="Ribosomal_bS18"/>
    <property type="match status" value="1"/>
</dbReference>
<dbReference type="PANTHER" id="PTHR13479">
    <property type="entry name" value="30S RIBOSOMAL PROTEIN S18"/>
    <property type="match status" value="1"/>
</dbReference>
<dbReference type="GO" id="GO:0006412">
    <property type="term" value="P:translation"/>
    <property type="evidence" value="ECO:0007669"/>
    <property type="project" value="UniProtKB-UniRule"/>
</dbReference>
<dbReference type="PANTHER" id="PTHR13479:SF40">
    <property type="entry name" value="SMALL RIBOSOMAL SUBUNIT PROTEIN BS18M"/>
    <property type="match status" value="1"/>
</dbReference>
<comment type="similarity">
    <text evidence="1 4 5">Belongs to the bacterial ribosomal protein bS18 family.</text>
</comment>
<dbReference type="EMBL" id="MT226925">
    <property type="protein sequence ID" value="QOW07479.1"/>
    <property type="molecule type" value="Genomic_DNA"/>
</dbReference>
<keyword evidence="4" id="KW-0694">RNA-binding</keyword>
<name>A0A7U3NQN4_9STRA</name>
<gene>
    <name evidence="4 6" type="primary">rps18</name>
</gene>
<comment type="subcellular location">
    <subcellularLocation>
        <location evidence="4">Plastid</location>
        <location evidence="4">Chloroplast</location>
    </subcellularLocation>
</comment>
<dbReference type="GO" id="GO:0070181">
    <property type="term" value="F:small ribosomal subunit rRNA binding"/>
    <property type="evidence" value="ECO:0007669"/>
    <property type="project" value="TreeGrafter"/>
</dbReference>
<dbReference type="PRINTS" id="PR00974">
    <property type="entry name" value="RIBOSOMALS18"/>
</dbReference>
<dbReference type="SUPFAM" id="SSF46911">
    <property type="entry name" value="Ribosomal protein S18"/>
    <property type="match status" value="1"/>
</dbReference>
<keyword evidence="2 4" id="KW-0689">Ribosomal protein</keyword>
<keyword evidence="6" id="KW-0934">Plastid</keyword>
<dbReference type="Gene3D" id="4.10.640.10">
    <property type="entry name" value="Ribosomal protein S18"/>
    <property type="match status" value="1"/>
</dbReference>
<evidence type="ECO:0000313" key="6">
    <source>
        <dbReference type="EMBL" id="QOW07479.1"/>
    </source>
</evidence>
<keyword evidence="4" id="KW-0699">rRNA-binding</keyword>
<evidence type="ECO:0000256" key="1">
    <source>
        <dbReference type="ARBA" id="ARBA00005589"/>
    </source>
</evidence>
<comment type="subunit">
    <text evidence="4">Part of the 30S ribosomal subunit.</text>
</comment>
<dbReference type="InterPro" id="IPR036870">
    <property type="entry name" value="Ribosomal_bS18_sf"/>
</dbReference>
<dbReference type="Pfam" id="PF01084">
    <property type="entry name" value="Ribosomal_S18"/>
    <property type="match status" value="1"/>
</dbReference>
<evidence type="ECO:0000256" key="4">
    <source>
        <dbReference type="HAMAP-Rule" id="MF_00270"/>
    </source>
</evidence>
<evidence type="ECO:0000256" key="5">
    <source>
        <dbReference type="RuleBase" id="RU003910"/>
    </source>
</evidence>
<keyword evidence="3 4" id="KW-0687">Ribonucleoprotein</keyword>
<organism evidence="6">
    <name type="scientific">Schizocladia ischiensis</name>
    <dbReference type="NCBI Taxonomy" id="196139"/>
    <lineage>
        <taxon>Eukaryota</taxon>
        <taxon>Sar</taxon>
        <taxon>Stramenopiles</taxon>
        <taxon>Ochrophyta</taxon>
        <taxon>PX clade</taxon>
        <taxon>Schizocladiophyceae</taxon>
        <taxon>Schizocladiales</taxon>
        <taxon>Schizocladiaceae</taxon>
        <taxon>Schizocladia</taxon>
    </lineage>
</organism>
<geneLocation type="chloroplast" evidence="6"/>